<feature type="compositionally biased region" description="Basic and acidic residues" evidence="1">
    <location>
        <begin position="488"/>
        <end position="503"/>
    </location>
</feature>
<dbReference type="EMBL" id="JEMT01025994">
    <property type="protein sequence ID" value="EXX60217.1"/>
    <property type="molecule type" value="Genomic_DNA"/>
</dbReference>
<protein>
    <submittedName>
        <fullName evidence="2">Uncharacterized protein</fullName>
    </submittedName>
</protein>
<evidence type="ECO:0000256" key="1">
    <source>
        <dbReference type="SAM" id="MobiDB-lite"/>
    </source>
</evidence>
<name>A0A015ISN0_RHIIW</name>
<feature type="region of interest" description="Disordered" evidence="1">
    <location>
        <begin position="486"/>
        <end position="532"/>
    </location>
</feature>
<proteinExistence type="predicted"/>
<evidence type="ECO:0000313" key="2">
    <source>
        <dbReference type="EMBL" id="EXX60217.1"/>
    </source>
</evidence>
<accession>A0A015ISN0</accession>
<evidence type="ECO:0000313" key="3">
    <source>
        <dbReference type="Proteomes" id="UP000022910"/>
    </source>
</evidence>
<dbReference type="OrthoDB" id="2360498at2759"/>
<keyword evidence="3" id="KW-1185">Reference proteome</keyword>
<dbReference type="Proteomes" id="UP000022910">
    <property type="component" value="Unassembled WGS sequence"/>
</dbReference>
<reference evidence="2 3" key="1">
    <citation type="submission" date="2014-02" db="EMBL/GenBank/DDBJ databases">
        <title>Single nucleus genome sequencing reveals high similarity among nuclei of an endomycorrhizal fungus.</title>
        <authorList>
            <person name="Lin K."/>
            <person name="Geurts R."/>
            <person name="Zhang Z."/>
            <person name="Limpens E."/>
            <person name="Saunders D.G."/>
            <person name="Mu D."/>
            <person name="Pang E."/>
            <person name="Cao H."/>
            <person name="Cha H."/>
            <person name="Lin T."/>
            <person name="Zhou Q."/>
            <person name="Shang Y."/>
            <person name="Li Y."/>
            <person name="Ivanov S."/>
            <person name="Sharma T."/>
            <person name="Velzen R.V."/>
            <person name="Ruijter N.D."/>
            <person name="Aanen D.K."/>
            <person name="Win J."/>
            <person name="Kamoun S."/>
            <person name="Bisseling T."/>
            <person name="Huang S."/>
        </authorList>
    </citation>
    <scope>NUCLEOTIDE SEQUENCE [LARGE SCALE GENOMIC DNA]</scope>
    <source>
        <strain evidence="3">DAOM197198w</strain>
    </source>
</reference>
<gene>
    <name evidence="2" type="ORF">RirG_181950</name>
</gene>
<dbReference type="HOGENOM" id="CLU_596024_0_0_1"/>
<organism evidence="2 3">
    <name type="scientific">Rhizophagus irregularis (strain DAOM 197198w)</name>
    <name type="common">Glomus intraradices</name>
    <dbReference type="NCBI Taxonomy" id="1432141"/>
    <lineage>
        <taxon>Eukaryota</taxon>
        <taxon>Fungi</taxon>
        <taxon>Fungi incertae sedis</taxon>
        <taxon>Mucoromycota</taxon>
        <taxon>Glomeromycotina</taxon>
        <taxon>Glomeromycetes</taxon>
        <taxon>Glomerales</taxon>
        <taxon>Glomeraceae</taxon>
        <taxon>Rhizophagus</taxon>
    </lineage>
</organism>
<comment type="caution">
    <text evidence="2">The sequence shown here is derived from an EMBL/GenBank/DDBJ whole genome shotgun (WGS) entry which is preliminary data.</text>
</comment>
<sequence>MNANTFLTNISKSLHTLEDQNNSLSITSDKNELKLQEIHKSIINLTTLIQQQSNSINGRFELIEENVDQLKLNQNNMLNNINEILSKVQQHPVKPNVFSTKSHKRKFKSVDDLLGESSESEAGNNSKLNPYDLTPTLVALVRNKMKVNERHDEDSDESIENEFSFDYSKSFTHRTNQKVLKAYLLFYMKDYESRGDNLTLCFVEKNEIWSEEMVRQICNTYFGTRRNVFKSSPEKSKAIKINNRRNNRTLKKFNARNSVIDTFDVEILGHPIKEIKALFARELISPEISEDEATIKDKANDEISEEIYYVPSIPWRSNEAIKVRDIIDAKVKVEQQRQAKLRKGSVSGITTPNQRIPVSPNKDKFRQLVSFIPACPTSSNFPRWAIKKSYNLNTGIYNAVDSDSEYETINKDIAKSTQMNVDSVTEDFESDLTRSLNNFNNKVTNSERYSLLDNNNQIMTVSEEALLASSTRLDIELNNTCDQSLSKQVDRNANDQRDQELVKPPKPAPKTTKKRKSNLKPVFRNTRSRAAK</sequence>
<dbReference type="AlphaFoldDB" id="A0A015ISN0"/>